<dbReference type="GO" id="GO:0070840">
    <property type="term" value="F:dynein complex binding"/>
    <property type="evidence" value="ECO:0007669"/>
    <property type="project" value="TreeGrafter"/>
</dbReference>
<keyword evidence="5" id="KW-0206">Cytoskeleton</keyword>
<dbReference type="PANTHER" id="PTHR13072">
    <property type="entry name" value="DYNACTIN 6"/>
    <property type="match status" value="1"/>
</dbReference>
<dbReference type="EMBL" id="ML121547">
    <property type="protein sequence ID" value="RPB23274.1"/>
    <property type="molecule type" value="Genomic_DNA"/>
</dbReference>
<keyword evidence="8" id="KW-1185">Reference proteome</keyword>
<dbReference type="AlphaFoldDB" id="A0A3N4LK52"/>
<dbReference type="InterPro" id="IPR011004">
    <property type="entry name" value="Trimer_LpxA-like_sf"/>
</dbReference>
<evidence type="ECO:0000256" key="6">
    <source>
        <dbReference type="ARBA" id="ARBA00034687"/>
    </source>
</evidence>
<dbReference type="STRING" id="1051890.A0A3N4LK52"/>
<accession>A0A3N4LK52</accession>
<evidence type="ECO:0000256" key="2">
    <source>
        <dbReference type="ARBA" id="ARBA00007719"/>
    </source>
</evidence>
<proteinExistence type="inferred from homology"/>
<dbReference type="Proteomes" id="UP000267821">
    <property type="component" value="Unassembled WGS sequence"/>
</dbReference>
<dbReference type="InParanoid" id="A0A3N4LK52"/>
<dbReference type="InterPro" id="IPR027777">
    <property type="entry name" value="DCTN6"/>
</dbReference>
<reference evidence="7 8" key="1">
    <citation type="journal article" date="2018" name="Nat. Ecol. Evol.">
        <title>Pezizomycetes genomes reveal the molecular basis of ectomycorrhizal truffle lifestyle.</title>
        <authorList>
            <person name="Murat C."/>
            <person name="Payen T."/>
            <person name="Noel B."/>
            <person name="Kuo A."/>
            <person name="Morin E."/>
            <person name="Chen J."/>
            <person name="Kohler A."/>
            <person name="Krizsan K."/>
            <person name="Balestrini R."/>
            <person name="Da Silva C."/>
            <person name="Montanini B."/>
            <person name="Hainaut M."/>
            <person name="Levati E."/>
            <person name="Barry K.W."/>
            <person name="Belfiori B."/>
            <person name="Cichocki N."/>
            <person name="Clum A."/>
            <person name="Dockter R.B."/>
            <person name="Fauchery L."/>
            <person name="Guy J."/>
            <person name="Iotti M."/>
            <person name="Le Tacon F."/>
            <person name="Lindquist E.A."/>
            <person name="Lipzen A."/>
            <person name="Malagnac F."/>
            <person name="Mello A."/>
            <person name="Molinier V."/>
            <person name="Miyauchi S."/>
            <person name="Poulain J."/>
            <person name="Riccioni C."/>
            <person name="Rubini A."/>
            <person name="Sitrit Y."/>
            <person name="Splivallo R."/>
            <person name="Traeger S."/>
            <person name="Wang M."/>
            <person name="Zifcakova L."/>
            <person name="Wipf D."/>
            <person name="Zambonelli A."/>
            <person name="Paolocci F."/>
            <person name="Nowrousian M."/>
            <person name="Ottonello S."/>
            <person name="Baldrian P."/>
            <person name="Spatafora J.W."/>
            <person name="Henrissat B."/>
            <person name="Nagy L.G."/>
            <person name="Aury J.M."/>
            <person name="Wincker P."/>
            <person name="Grigoriev I.V."/>
            <person name="Bonfante P."/>
            <person name="Martin F.M."/>
        </authorList>
    </citation>
    <scope>NUCLEOTIDE SEQUENCE [LARGE SCALE GENOMIC DNA]</scope>
    <source>
        <strain evidence="7 8">ATCC MYA-4762</strain>
    </source>
</reference>
<evidence type="ECO:0000256" key="1">
    <source>
        <dbReference type="ARBA" id="ARBA00004245"/>
    </source>
</evidence>
<sequence>MPPRTRPSASTEPVSKSPVDLHPACVIDGTAQLTGTYLIRVGANTIIHPKARLNSSNGPITIGESCIISERCMLQAADTNGLVVGDAVSIECNAVVEGREVKEGTDVEVGNCKLCPMTEVAEQEVVPDYTVMYGYSERRIDASGSEGARRKFLDKHIEALKALIVSNPAKFKA</sequence>
<dbReference type="GO" id="GO:0007052">
    <property type="term" value="P:mitotic spindle organization"/>
    <property type="evidence" value="ECO:0007669"/>
    <property type="project" value="TreeGrafter"/>
</dbReference>
<dbReference type="PANTHER" id="PTHR13072:SF0">
    <property type="entry name" value="DYNACTIN SUBUNIT 6"/>
    <property type="match status" value="1"/>
</dbReference>
<dbReference type="Gene3D" id="2.160.10.10">
    <property type="entry name" value="Hexapeptide repeat proteins"/>
    <property type="match status" value="1"/>
</dbReference>
<dbReference type="OrthoDB" id="2355at2759"/>
<evidence type="ECO:0000313" key="7">
    <source>
        <dbReference type="EMBL" id="RPB23274.1"/>
    </source>
</evidence>
<organism evidence="7 8">
    <name type="scientific">Terfezia boudieri ATCC MYA-4762</name>
    <dbReference type="NCBI Taxonomy" id="1051890"/>
    <lineage>
        <taxon>Eukaryota</taxon>
        <taxon>Fungi</taxon>
        <taxon>Dikarya</taxon>
        <taxon>Ascomycota</taxon>
        <taxon>Pezizomycotina</taxon>
        <taxon>Pezizomycetes</taxon>
        <taxon>Pezizales</taxon>
        <taxon>Pezizaceae</taxon>
        <taxon>Terfezia</taxon>
    </lineage>
</organism>
<comment type="similarity">
    <text evidence="2">Belongs to the dynactin subunits 5/6 family. Dynactin subunit 6 subfamily.</text>
</comment>
<protein>
    <recommendedName>
        <fullName evidence="3">Dynactin subunit 6</fullName>
    </recommendedName>
</protein>
<evidence type="ECO:0000256" key="3">
    <source>
        <dbReference type="ARBA" id="ARBA00016573"/>
    </source>
</evidence>
<evidence type="ECO:0000256" key="5">
    <source>
        <dbReference type="ARBA" id="ARBA00023212"/>
    </source>
</evidence>
<evidence type="ECO:0000256" key="4">
    <source>
        <dbReference type="ARBA" id="ARBA00022490"/>
    </source>
</evidence>
<dbReference type="GO" id="GO:0005869">
    <property type="term" value="C:dynactin complex"/>
    <property type="evidence" value="ECO:0007669"/>
    <property type="project" value="InterPro"/>
</dbReference>
<comment type="subcellular location">
    <subcellularLocation>
        <location evidence="1">Cytoplasm</location>
        <location evidence="1">Cytoskeleton</location>
    </subcellularLocation>
</comment>
<name>A0A3N4LK52_9PEZI</name>
<gene>
    <name evidence="7" type="ORF">L211DRAFT_857697</name>
</gene>
<comment type="function">
    <text evidence="6">Part of the dynactin complex that activates the molecular motor dynein for ultra-processive transport along microtubules.</text>
</comment>
<dbReference type="SUPFAM" id="SSF51161">
    <property type="entry name" value="Trimeric LpxA-like enzymes"/>
    <property type="match status" value="1"/>
</dbReference>
<evidence type="ECO:0000313" key="8">
    <source>
        <dbReference type="Proteomes" id="UP000267821"/>
    </source>
</evidence>
<keyword evidence="4" id="KW-0963">Cytoplasm</keyword>